<dbReference type="PANTHER" id="PTHR34069">
    <property type="entry name" value="3-OXOACYL-[ACYL-CARRIER-PROTEIN] SYNTHASE 3"/>
    <property type="match status" value="1"/>
</dbReference>
<organism evidence="1 2">
    <name type="scientific">Lactococcus hircilactis</name>
    <dbReference type="NCBI Taxonomy" id="1494462"/>
    <lineage>
        <taxon>Bacteria</taxon>
        <taxon>Bacillati</taxon>
        <taxon>Bacillota</taxon>
        <taxon>Bacilli</taxon>
        <taxon>Lactobacillales</taxon>
        <taxon>Streptococcaceae</taxon>
        <taxon>Lactococcus</taxon>
    </lineage>
</organism>
<dbReference type="Gene3D" id="3.40.47.10">
    <property type="match status" value="1"/>
</dbReference>
<gene>
    <name evidence="1" type="ORF">GHI93_00985</name>
</gene>
<dbReference type="Proteomes" id="UP000439550">
    <property type="component" value="Unassembled WGS sequence"/>
</dbReference>
<dbReference type="GO" id="GO:0044550">
    <property type="term" value="P:secondary metabolite biosynthetic process"/>
    <property type="evidence" value="ECO:0007669"/>
    <property type="project" value="TreeGrafter"/>
</dbReference>
<dbReference type="AlphaFoldDB" id="A0A7X1Z7A9"/>
<evidence type="ECO:0000313" key="2">
    <source>
        <dbReference type="Proteomes" id="UP000439550"/>
    </source>
</evidence>
<dbReference type="SUPFAM" id="SSF53901">
    <property type="entry name" value="Thiolase-like"/>
    <property type="match status" value="1"/>
</dbReference>
<reference evidence="1 2" key="1">
    <citation type="submission" date="2019-10" db="EMBL/GenBank/DDBJ databases">
        <authorList>
            <person name="Dong K."/>
        </authorList>
    </citation>
    <scope>NUCLEOTIDE SEQUENCE [LARGE SCALE GENOMIC DNA]</scope>
    <source>
        <strain evidence="1 2">DSM 28960</strain>
    </source>
</reference>
<comment type="caution">
    <text evidence="1">The sequence shown here is derived from an EMBL/GenBank/DDBJ whole genome shotgun (WGS) entry which is preliminary data.</text>
</comment>
<name>A0A7X1Z7A9_9LACT</name>
<dbReference type="CDD" id="cd00827">
    <property type="entry name" value="init_cond_enzymes"/>
    <property type="match status" value="1"/>
</dbReference>
<accession>A0A7X1Z7A9</accession>
<proteinExistence type="predicted"/>
<dbReference type="RefSeq" id="WP_170272355.1">
    <property type="nucleotide sequence ID" value="NZ_CBCRWP010000008.1"/>
</dbReference>
<dbReference type="GO" id="GO:0016746">
    <property type="term" value="F:acyltransferase activity"/>
    <property type="evidence" value="ECO:0007669"/>
    <property type="project" value="UniProtKB-KW"/>
</dbReference>
<protein>
    <submittedName>
        <fullName evidence="1">Uncharacterized protein</fullName>
    </submittedName>
</protein>
<dbReference type="EMBL" id="WITJ01000001">
    <property type="protein sequence ID" value="MQW38524.1"/>
    <property type="molecule type" value="Genomic_DNA"/>
</dbReference>
<dbReference type="PANTHER" id="PTHR34069:SF2">
    <property type="entry name" value="BETA-KETOACYL-[ACYL-CARRIER-PROTEIN] SYNTHASE III"/>
    <property type="match status" value="1"/>
</dbReference>
<dbReference type="InterPro" id="IPR016039">
    <property type="entry name" value="Thiolase-like"/>
</dbReference>
<keyword evidence="2" id="KW-1185">Reference proteome</keyword>
<evidence type="ECO:0000313" key="1">
    <source>
        <dbReference type="EMBL" id="MQW38524.1"/>
    </source>
</evidence>
<sequence length="366" mass="40120">MGKMLKAGICGIGASVPKRRILVEDIIRNWNNTSEEFVKNGLGVRSRTVLASDEDIITLASRAANLSLKGFGLAPINLDSIFFGTATSSELFRGNGNMLMETLTGNSNYFSSDIFSADRSGTAALITSLGNVSSGLSRYSIIVGGDVMCRHTAPGDLRESYEGAGAVSCIVGTEKVIAEIQGVQSYNSNFPEMGRPEDERFIRTLMPMEEGILKEGVVRHVSNALSMYLKKYNKTLNDFDEIILPQQYPGEVFQLSSVLQIPKEKVRNSIFSEEIGDTGSASPLFALMKTLENIEEHKHILLCSYGHNSGADVIGLETTDELLKHQGTIKKNFEEIFNKTIMTNYSESLKLEYKLVAPNVSIGTFN</sequence>